<dbReference type="PANTHER" id="PTHR47354">
    <property type="entry name" value="NADH OXIDOREDUCTASE HCR"/>
    <property type="match status" value="1"/>
</dbReference>
<comment type="cofactor">
    <cofactor evidence="1">
        <name>FAD</name>
        <dbReference type="ChEBI" id="CHEBI:57692"/>
    </cofactor>
</comment>
<reference evidence="5 6" key="1">
    <citation type="journal article" date="2019" name="Int. J. Syst. Evol. Microbiol.">
        <title>The Global Catalogue of Microorganisms (GCM) 10K type strain sequencing project: providing services to taxonomists for standard genome sequencing and annotation.</title>
        <authorList>
            <consortium name="The Broad Institute Genomics Platform"/>
            <consortium name="The Broad Institute Genome Sequencing Center for Infectious Disease"/>
            <person name="Wu L."/>
            <person name="Ma J."/>
        </authorList>
    </citation>
    <scope>NUCLEOTIDE SEQUENCE [LARGE SCALE GENOMIC DNA]</scope>
    <source>
        <strain evidence="5 6">JCM 14546</strain>
    </source>
</reference>
<dbReference type="InterPro" id="IPR005302">
    <property type="entry name" value="MoCF_Sase_C"/>
</dbReference>
<accession>A0ABN2TDP9</accession>
<gene>
    <name evidence="5" type="ORF">GCM10009755_15070</name>
</gene>
<dbReference type="InterPro" id="IPR011037">
    <property type="entry name" value="Pyrv_Knase-like_insert_dom_sf"/>
</dbReference>
<evidence type="ECO:0000256" key="1">
    <source>
        <dbReference type="ARBA" id="ARBA00001974"/>
    </source>
</evidence>
<dbReference type="InterPro" id="IPR050415">
    <property type="entry name" value="MRET"/>
</dbReference>
<keyword evidence="6" id="KW-1185">Reference proteome</keyword>
<dbReference type="InterPro" id="IPR012675">
    <property type="entry name" value="Beta-grasp_dom_sf"/>
</dbReference>
<dbReference type="SUPFAM" id="SSF50800">
    <property type="entry name" value="PK beta-barrel domain-like"/>
    <property type="match status" value="1"/>
</dbReference>
<dbReference type="CDD" id="cd00207">
    <property type="entry name" value="fer2"/>
    <property type="match status" value="1"/>
</dbReference>
<evidence type="ECO:0000313" key="5">
    <source>
        <dbReference type="EMBL" id="GAA2006069.1"/>
    </source>
</evidence>
<dbReference type="InterPro" id="IPR017938">
    <property type="entry name" value="Riboflavin_synthase-like_b-brl"/>
</dbReference>
<dbReference type="Pfam" id="PF03473">
    <property type="entry name" value="MOSC"/>
    <property type="match status" value="1"/>
</dbReference>
<evidence type="ECO:0000259" key="3">
    <source>
        <dbReference type="PROSITE" id="PS51340"/>
    </source>
</evidence>
<feature type="domain" description="MOSC" evidence="3">
    <location>
        <begin position="109"/>
        <end position="249"/>
    </location>
</feature>
<dbReference type="PROSITE" id="PS51340">
    <property type="entry name" value="MOSC"/>
    <property type="match status" value="1"/>
</dbReference>
<evidence type="ECO:0000259" key="2">
    <source>
        <dbReference type="PROSITE" id="PS51085"/>
    </source>
</evidence>
<dbReference type="SUPFAM" id="SSF63380">
    <property type="entry name" value="Riboflavin synthase domain-like"/>
    <property type="match status" value="1"/>
</dbReference>
<dbReference type="InterPro" id="IPR017927">
    <property type="entry name" value="FAD-bd_FR_type"/>
</dbReference>
<dbReference type="SUPFAM" id="SSF54292">
    <property type="entry name" value="2Fe-2S ferredoxin-like"/>
    <property type="match status" value="1"/>
</dbReference>
<dbReference type="RefSeq" id="WP_344308435.1">
    <property type="nucleotide sequence ID" value="NZ_BAAANO010000013.1"/>
</dbReference>
<dbReference type="InterPro" id="IPR001041">
    <property type="entry name" value="2Fe-2S_ferredoxin-type"/>
</dbReference>
<feature type="domain" description="FAD-binding FR-type" evidence="4">
    <location>
        <begin position="272"/>
        <end position="374"/>
    </location>
</feature>
<protein>
    <recommendedName>
        <fullName evidence="7">MOSC domain-containing protein</fullName>
    </recommendedName>
</protein>
<dbReference type="InterPro" id="IPR039261">
    <property type="entry name" value="FNR_nucleotide-bd"/>
</dbReference>
<proteinExistence type="predicted"/>
<dbReference type="Proteomes" id="UP001500755">
    <property type="component" value="Unassembled WGS sequence"/>
</dbReference>
<evidence type="ECO:0000313" key="6">
    <source>
        <dbReference type="Proteomes" id="UP001500755"/>
    </source>
</evidence>
<dbReference type="Gene3D" id="2.40.30.10">
    <property type="entry name" value="Translation factors"/>
    <property type="match status" value="1"/>
</dbReference>
<dbReference type="Gene3D" id="3.40.50.80">
    <property type="entry name" value="Nucleotide-binding domain of ferredoxin-NADP reductase (FNR) module"/>
    <property type="match status" value="1"/>
</dbReference>
<dbReference type="PANTHER" id="PTHR47354:SF5">
    <property type="entry name" value="PROTEIN RFBI"/>
    <property type="match status" value="1"/>
</dbReference>
<name>A0ABN2TDP9_9MICO</name>
<dbReference type="PROSITE" id="PS51384">
    <property type="entry name" value="FAD_FR"/>
    <property type="match status" value="1"/>
</dbReference>
<sequence>MRIQTIHRFPVKGFPTESLTRARVRAGSGIHGDRLLAFPNGSTPVSDGEWNHCLSFTALKTDTSLQQWSVATDGAEDPAHITLTAPSGARVDIDPDDPASLEGASAVLRGLLAARGGEPRHLVRAGQGMFDGRLSGLSLINPATVAALAEYAGRDLDPLRFRGNLLVEGLPAFAEYGLIGAVLRIGTAVVGVRKSSERCPATKVDPTTAAVDANVPRLLATGFGHVHMGIDAFVIESGTFSVGDPIEVLHTPEERAWEPSGARGGTFDVQHRSSPRFAVVETVQVSGSGAEAVAELRLRDSLGWIGTLWEPGQHARLHLAPGLWRAFTITGVDRATGTFTVLVRLQGPGSEAVHALVPGTRLLVSGPFGAVTATGLDGAALLGLVTAGIGATAALGVLAEGLPDSVRTVTLVHVERAQDPSSVAVRLQERLTGQSETGVRTRFVRVSTAAGSRPGPEALLTEALDGTPDGAVAPEDTAVLLCGPVPLTEALVRSARTAGVHEDRILREVFSSPGGDTESLVAELPPARVTVRGAVTRKDRVTRQDDPAGASADFTWTPEEGTLLEALEDRGVDVPNSCRAGSCGKCAVRLAAGRVLYPLEPIAARGPDEVLLCSAVPETDLALEV</sequence>
<dbReference type="SUPFAM" id="SSF52343">
    <property type="entry name" value="Ferredoxin reductase-like, C-terminal NADP-linked domain"/>
    <property type="match status" value="1"/>
</dbReference>
<dbReference type="Pfam" id="PF00111">
    <property type="entry name" value="Fer2"/>
    <property type="match status" value="1"/>
</dbReference>
<evidence type="ECO:0000259" key="4">
    <source>
        <dbReference type="PROSITE" id="PS51384"/>
    </source>
</evidence>
<comment type="caution">
    <text evidence="5">The sequence shown here is derived from an EMBL/GenBank/DDBJ whole genome shotgun (WGS) entry which is preliminary data.</text>
</comment>
<feature type="domain" description="2Fe-2S ferredoxin-type" evidence="2">
    <location>
        <begin position="539"/>
        <end position="625"/>
    </location>
</feature>
<dbReference type="Gene3D" id="3.10.20.30">
    <property type="match status" value="1"/>
</dbReference>
<dbReference type="EMBL" id="BAAANO010000013">
    <property type="protein sequence ID" value="GAA2006069.1"/>
    <property type="molecule type" value="Genomic_DNA"/>
</dbReference>
<dbReference type="Gene3D" id="2.40.33.20">
    <property type="entry name" value="PK beta-barrel domain-like"/>
    <property type="match status" value="1"/>
</dbReference>
<dbReference type="InterPro" id="IPR036010">
    <property type="entry name" value="2Fe-2S_ferredoxin-like_sf"/>
</dbReference>
<evidence type="ECO:0008006" key="7">
    <source>
        <dbReference type="Google" id="ProtNLM"/>
    </source>
</evidence>
<organism evidence="5 6">
    <name type="scientific">Brevibacterium samyangense</name>
    <dbReference type="NCBI Taxonomy" id="366888"/>
    <lineage>
        <taxon>Bacteria</taxon>
        <taxon>Bacillati</taxon>
        <taxon>Actinomycetota</taxon>
        <taxon>Actinomycetes</taxon>
        <taxon>Micrococcales</taxon>
        <taxon>Brevibacteriaceae</taxon>
        <taxon>Brevibacterium</taxon>
    </lineage>
</organism>
<dbReference type="CDD" id="cd00322">
    <property type="entry name" value="FNR_like"/>
    <property type="match status" value="1"/>
</dbReference>
<dbReference type="PROSITE" id="PS51085">
    <property type="entry name" value="2FE2S_FER_2"/>
    <property type="match status" value="1"/>
</dbReference>